<accession>M0P4I1</accession>
<feature type="transmembrane region" description="Helical" evidence="1">
    <location>
        <begin position="53"/>
        <end position="73"/>
    </location>
</feature>
<evidence type="ECO:0000256" key="1">
    <source>
        <dbReference type="SAM" id="Phobius"/>
    </source>
</evidence>
<keyword evidence="3" id="KW-1185">Reference proteome</keyword>
<comment type="caution">
    <text evidence="2">The sequence shown here is derived from an EMBL/GenBank/DDBJ whole genome shotgun (WGS) entry which is preliminary data.</text>
</comment>
<feature type="transmembrane region" description="Helical" evidence="1">
    <location>
        <begin position="85"/>
        <end position="106"/>
    </location>
</feature>
<feature type="transmembrane region" description="Helical" evidence="1">
    <location>
        <begin position="12"/>
        <end position="32"/>
    </location>
</feature>
<proteinExistence type="predicted"/>
<dbReference type="AlphaFoldDB" id="M0P4I1"/>
<feature type="transmembrane region" description="Helical" evidence="1">
    <location>
        <begin position="240"/>
        <end position="264"/>
    </location>
</feature>
<organism evidence="2 3">
    <name type="scientific">Halorubrum lipolyticum DSM 21995</name>
    <dbReference type="NCBI Taxonomy" id="1227482"/>
    <lineage>
        <taxon>Archaea</taxon>
        <taxon>Methanobacteriati</taxon>
        <taxon>Methanobacteriota</taxon>
        <taxon>Stenosarchaea group</taxon>
        <taxon>Halobacteria</taxon>
        <taxon>Halobacteriales</taxon>
        <taxon>Haloferacaceae</taxon>
        <taxon>Halorubrum</taxon>
    </lineage>
</organism>
<evidence type="ECO:0000313" key="2">
    <source>
        <dbReference type="EMBL" id="EMA63740.1"/>
    </source>
</evidence>
<evidence type="ECO:0000313" key="3">
    <source>
        <dbReference type="Proteomes" id="UP000011650"/>
    </source>
</evidence>
<feature type="transmembrane region" description="Helical" evidence="1">
    <location>
        <begin position="167"/>
        <end position="190"/>
    </location>
</feature>
<sequence>MLSAVFGSIGGMSGGLSVGMGVVAGFGFVFGRDALSVLRATPRSAPALDPDDAVLYALLSGIGPVILLAAVAQGSANGGLLFSRFAGVLIGGPLLLVGLGAAGAVFWSAGSPLLAVSVGAFSSLIVFAVEFTPYRWWIPFRAIENEPASVIAPWVSVGPVVGFTPGWAANFGLAIVLFYSLAFGLLLLLLGFSDLLRDGAVGGGRVLGWELFAAAPFVLLTGWALTGNTLWALWGVPPATTVAAAIVIVACAWPSTVFVTYAMVERIGDRSSR</sequence>
<name>M0P4I1_9EURY</name>
<feature type="transmembrane region" description="Helical" evidence="1">
    <location>
        <begin position="113"/>
        <end position="131"/>
    </location>
</feature>
<protein>
    <submittedName>
        <fullName evidence="2">Uncharacterized protein</fullName>
    </submittedName>
</protein>
<keyword evidence="1" id="KW-0472">Membrane</keyword>
<dbReference type="EMBL" id="AOJG01000007">
    <property type="protein sequence ID" value="EMA63740.1"/>
    <property type="molecule type" value="Genomic_DNA"/>
</dbReference>
<dbReference type="Proteomes" id="UP000011650">
    <property type="component" value="Unassembled WGS sequence"/>
</dbReference>
<feature type="transmembrane region" description="Helical" evidence="1">
    <location>
        <begin position="211"/>
        <end position="234"/>
    </location>
</feature>
<keyword evidence="1" id="KW-1133">Transmembrane helix</keyword>
<dbReference type="PATRIC" id="fig|1227482.3.peg.559"/>
<reference evidence="2 3" key="1">
    <citation type="journal article" date="2014" name="PLoS Genet.">
        <title>Phylogenetically driven sequencing of extremely halophilic archaea reveals strategies for static and dynamic osmo-response.</title>
        <authorList>
            <person name="Becker E.A."/>
            <person name="Seitzer P.M."/>
            <person name="Tritt A."/>
            <person name="Larsen D."/>
            <person name="Krusor M."/>
            <person name="Yao A.I."/>
            <person name="Wu D."/>
            <person name="Madern D."/>
            <person name="Eisen J.A."/>
            <person name="Darling A.E."/>
            <person name="Facciotti M.T."/>
        </authorList>
    </citation>
    <scope>NUCLEOTIDE SEQUENCE [LARGE SCALE GENOMIC DNA]</scope>
    <source>
        <strain evidence="2 3">DSM 21995</strain>
    </source>
</reference>
<gene>
    <name evidence="2" type="ORF">C469_02756</name>
</gene>
<keyword evidence="1" id="KW-0812">Transmembrane</keyword>